<protein>
    <recommendedName>
        <fullName evidence="7">Large ribosomal subunit protein uL11</fullName>
    </recommendedName>
</protein>
<dbReference type="NCBIfam" id="TIGR01632">
    <property type="entry name" value="L11_bact"/>
    <property type="match status" value="1"/>
</dbReference>
<sequence length="181" mass="19409">MVFTGMPDSAASRPIVYVSRAMAPIIPVESPVTGHFTVSGMAKSKIVRVVKIQLKAGEAGPATVGKDLGPVGINLMDFCRRYNAATEAQRGFVVPAEITVYEDRSFDVVTKMPTTASLLRRVAGLDSGSPRPGHQSVATISREQLREVARTKLPDLNTTDLDQAEKIIAGTARSMGLKIKD</sequence>
<dbReference type="GO" id="GO:0003735">
    <property type="term" value="F:structural constituent of ribosome"/>
    <property type="evidence" value="ECO:0007669"/>
    <property type="project" value="InterPro"/>
</dbReference>
<keyword evidence="4 7" id="KW-0694">RNA-binding</keyword>
<evidence type="ECO:0000256" key="4">
    <source>
        <dbReference type="ARBA" id="ARBA00022884"/>
    </source>
</evidence>
<dbReference type="GO" id="GO:0070180">
    <property type="term" value="F:large ribosomal subunit rRNA binding"/>
    <property type="evidence" value="ECO:0007669"/>
    <property type="project" value="UniProtKB-UniRule"/>
</dbReference>
<dbReference type="GO" id="GO:0006412">
    <property type="term" value="P:translation"/>
    <property type="evidence" value="ECO:0007669"/>
    <property type="project" value="UniProtKB-UniRule"/>
</dbReference>
<evidence type="ECO:0000256" key="6">
    <source>
        <dbReference type="ARBA" id="ARBA00023274"/>
    </source>
</evidence>
<dbReference type="GO" id="GO:0022625">
    <property type="term" value="C:cytosolic large ribosomal subunit"/>
    <property type="evidence" value="ECO:0007669"/>
    <property type="project" value="TreeGrafter"/>
</dbReference>
<comment type="function">
    <text evidence="7 9">Forms part of the ribosomal stalk which helps the ribosome interact with GTP-bound translation factors.</text>
</comment>
<comment type="subunit">
    <text evidence="7">Part of the ribosomal stalk of the 50S ribosomal subunit. Interacts with L10 and the large rRNA to form the base of the stalk. L10 forms an elongated spine to which L12 dimers bind in a sequential fashion forming a multimeric L10(L12)X complex.</text>
</comment>
<organism evidence="12 13">
    <name type="scientific">Sphaerisporangium rufum</name>
    <dbReference type="NCBI Taxonomy" id="1381558"/>
    <lineage>
        <taxon>Bacteria</taxon>
        <taxon>Bacillati</taxon>
        <taxon>Actinomycetota</taxon>
        <taxon>Actinomycetes</taxon>
        <taxon>Streptosporangiales</taxon>
        <taxon>Streptosporangiaceae</taxon>
        <taxon>Sphaerisporangium</taxon>
    </lineage>
</organism>
<dbReference type="InterPro" id="IPR000911">
    <property type="entry name" value="Ribosomal_uL11"/>
</dbReference>
<evidence type="ECO:0000259" key="10">
    <source>
        <dbReference type="Pfam" id="PF00298"/>
    </source>
</evidence>
<dbReference type="InterPro" id="IPR006519">
    <property type="entry name" value="Ribosomal_uL11_bac-typ"/>
</dbReference>
<proteinExistence type="inferred from homology"/>
<evidence type="ECO:0000256" key="7">
    <source>
        <dbReference type="HAMAP-Rule" id="MF_00736"/>
    </source>
</evidence>
<dbReference type="Pfam" id="PF00298">
    <property type="entry name" value="Ribosomal_L11"/>
    <property type="match status" value="1"/>
</dbReference>
<keyword evidence="2 7" id="KW-0488">Methylation</keyword>
<dbReference type="AlphaFoldDB" id="A0A919V2X6"/>
<dbReference type="HAMAP" id="MF_00736">
    <property type="entry name" value="Ribosomal_uL11"/>
    <property type="match status" value="1"/>
</dbReference>
<evidence type="ECO:0000256" key="5">
    <source>
        <dbReference type="ARBA" id="ARBA00022980"/>
    </source>
</evidence>
<dbReference type="PANTHER" id="PTHR11661">
    <property type="entry name" value="60S RIBOSOMAL PROTEIN L12"/>
    <property type="match status" value="1"/>
</dbReference>
<feature type="domain" description="Large ribosomal subunit protein uL11 N-terminal" evidence="11">
    <location>
        <begin position="50"/>
        <end position="106"/>
    </location>
</feature>
<evidence type="ECO:0000313" key="12">
    <source>
        <dbReference type="EMBL" id="GII79453.1"/>
    </source>
</evidence>
<dbReference type="InterPro" id="IPR020785">
    <property type="entry name" value="Ribosomal_uL11_CS"/>
</dbReference>
<dbReference type="InterPro" id="IPR020783">
    <property type="entry name" value="Ribosomal_uL11_C"/>
</dbReference>
<dbReference type="SMART" id="SM00649">
    <property type="entry name" value="RL11"/>
    <property type="match status" value="1"/>
</dbReference>
<dbReference type="Proteomes" id="UP000655287">
    <property type="component" value="Unassembled WGS sequence"/>
</dbReference>
<feature type="domain" description="Large ribosomal subunit protein uL11 C-terminal" evidence="10">
    <location>
        <begin position="111"/>
        <end position="179"/>
    </location>
</feature>
<dbReference type="Gene3D" id="1.10.10.250">
    <property type="entry name" value="Ribosomal protein L11, C-terminal domain"/>
    <property type="match status" value="1"/>
</dbReference>
<dbReference type="InterPro" id="IPR020784">
    <property type="entry name" value="Ribosomal_uL11_N"/>
</dbReference>
<dbReference type="PROSITE" id="PS00359">
    <property type="entry name" value="RIBOSOMAL_L11"/>
    <property type="match status" value="1"/>
</dbReference>
<keyword evidence="6 7" id="KW-0687">Ribonucleoprotein</keyword>
<dbReference type="SUPFAM" id="SSF54747">
    <property type="entry name" value="Ribosomal L11/L12e N-terminal domain"/>
    <property type="match status" value="1"/>
</dbReference>
<evidence type="ECO:0000313" key="13">
    <source>
        <dbReference type="Proteomes" id="UP000655287"/>
    </source>
</evidence>
<gene>
    <name evidence="12" type="primary">rplK_1</name>
    <name evidence="7" type="synonym">rplK</name>
    <name evidence="12" type="ORF">Sru01_44350</name>
</gene>
<evidence type="ECO:0000256" key="2">
    <source>
        <dbReference type="ARBA" id="ARBA00022481"/>
    </source>
</evidence>
<keyword evidence="5 7" id="KW-0689">Ribosomal protein</keyword>
<dbReference type="PANTHER" id="PTHR11661:SF1">
    <property type="entry name" value="LARGE RIBOSOMAL SUBUNIT PROTEIN UL11M"/>
    <property type="match status" value="1"/>
</dbReference>
<dbReference type="Pfam" id="PF03946">
    <property type="entry name" value="Ribosomal_L11_N"/>
    <property type="match status" value="1"/>
</dbReference>
<keyword evidence="3 7" id="KW-0699">rRNA-binding</keyword>
<dbReference type="EMBL" id="BOOU01000058">
    <property type="protein sequence ID" value="GII79453.1"/>
    <property type="molecule type" value="Genomic_DNA"/>
</dbReference>
<dbReference type="Gene3D" id="3.30.1550.10">
    <property type="entry name" value="Ribosomal protein L11/L12, N-terminal domain"/>
    <property type="match status" value="1"/>
</dbReference>
<evidence type="ECO:0000259" key="11">
    <source>
        <dbReference type="Pfam" id="PF03946"/>
    </source>
</evidence>
<dbReference type="CDD" id="cd00349">
    <property type="entry name" value="Ribosomal_L11"/>
    <property type="match status" value="1"/>
</dbReference>
<evidence type="ECO:0000256" key="1">
    <source>
        <dbReference type="ARBA" id="ARBA00010537"/>
    </source>
</evidence>
<evidence type="ECO:0000256" key="8">
    <source>
        <dbReference type="RuleBase" id="RU003978"/>
    </source>
</evidence>
<accession>A0A919V2X6</accession>
<name>A0A919V2X6_9ACTN</name>
<dbReference type="InterPro" id="IPR036796">
    <property type="entry name" value="Ribosomal_uL11_N_sf"/>
</dbReference>
<dbReference type="InterPro" id="IPR036769">
    <property type="entry name" value="Ribosomal_uL11_C_sf"/>
</dbReference>
<keyword evidence="13" id="KW-1185">Reference proteome</keyword>
<dbReference type="SUPFAM" id="SSF46906">
    <property type="entry name" value="Ribosomal protein L11, C-terminal domain"/>
    <property type="match status" value="1"/>
</dbReference>
<comment type="PTM">
    <text evidence="7 9">One or more lysine residues are methylated.</text>
</comment>
<comment type="caution">
    <text evidence="12">The sequence shown here is derived from an EMBL/GenBank/DDBJ whole genome shotgun (WGS) entry which is preliminary data.</text>
</comment>
<reference evidence="12" key="1">
    <citation type="submission" date="2021-01" db="EMBL/GenBank/DDBJ databases">
        <title>Whole genome shotgun sequence of Sphaerisporangium rufum NBRC 109079.</title>
        <authorList>
            <person name="Komaki H."/>
            <person name="Tamura T."/>
        </authorList>
    </citation>
    <scope>NUCLEOTIDE SEQUENCE</scope>
    <source>
        <strain evidence="12">NBRC 109079</strain>
    </source>
</reference>
<evidence type="ECO:0000256" key="3">
    <source>
        <dbReference type="ARBA" id="ARBA00022730"/>
    </source>
</evidence>
<evidence type="ECO:0000256" key="9">
    <source>
        <dbReference type="RuleBase" id="RU003979"/>
    </source>
</evidence>
<comment type="similarity">
    <text evidence="1 7 8">Belongs to the universal ribosomal protein uL11 family.</text>
</comment>